<comment type="similarity">
    <text evidence="1 3">Belongs to the UPF0122 family.</text>
</comment>
<dbReference type="OrthoDB" id="6392at2"/>
<dbReference type="Gene3D" id="1.10.10.10">
    <property type="entry name" value="Winged helix-like DNA-binding domain superfamily/Winged helix DNA-binding domain"/>
    <property type="match status" value="1"/>
</dbReference>
<organism evidence="4 5">
    <name type="scientific">Carboxydocella sporoproducens DSM 16521</name>
    <dbReference type="NCBI Taxonomy" id="1121270"/>
    <lineage>
        <taxon>Bacteria</taxon>
        <taxon>Bacillati</taxon>
        <taxon>Bacillota</taxon>
        <taxon>Clostridia</taxon>
        <taxon>Eubacteriales</taxon>
        <taxon>Clostridiales Family XVI. Incertae Sedis</taxon>
        <taxon>Carboxydocella</taxon>
    </lineage>
</organism>
<dbReference type="NCBIfam" id="NF045758">
    <property type="entry name" value="YlxM"/>
    <property type="match status" value="1"/>
</dbReference>
<keyword evidence="5" id="KW-1185">Reference proteome</keyword>
<evidence type="ECO:0000256" key="2">
    <source>
        <dbReference type="ARBA" id="ARBA00024764"/>
    </source>
</evidence>
<dbReference type="InterPro" id="IPR007394">
    <property type="entry name" value="UPF0122"/>
</dbReference>
<dbReference type="SUPFAM" id="SSF88659">
    <property type="entry name" value="Sigma3 and sigma4 domains of RNA polymerase sigma factors"/>
    <property type="match status" value="1"/>
</dbReference>
<evidence type="ECO:0000256" key="1">
    <source>
        <dbReference type="ARBA" id="ARBA00008720"/>
    </source>
</evidence>
<dbReference type="HAMAP" id="MF_00245">
    <property type="entry name" value="UPF0122"/>
    <property type="match status" value="1"/>
</dbReference>
<protein>
    <recommendedName>
        <fullName evidence="3">UPF0122 protein SAMN02745885_01449</fullName>
    </recommendedName>
</protein>
<name>A0A1T4PXA3_9FIRM</name>
<dbReference type="AlphaFoldDB" id="A0A1T4PXA3"/>
<dbReference type="InterPro" id="IPR036388">
    <property type="entry name" value="WH-like_DNA-bd_sf"/>
</dbReference>
<comment type="function">
    <text evidence="2 3">Might take part in the signal recognition particle (SRP) pathway. This is inferred from the conservation of its genetic proximity to ftsY/ffh. May be a regulatory protein.</text>
</comment>
<sequence>MVIPFEQRDYISLLLSFYSDFLTDKQKLVMELYYDEDLTLTEIAEQLAVSRQGVHDLLKRSLKQLEELEQKLGLVARYNQVKTMVEKIDQQLAAGQIDEARTLVKKLLAFF</sequence>
<evidence type="ECO:0000313" key="4">
    <source>
        <dbReference type="EMBL" id="SJZ96143.1"/>
    </source>
</evidence>
<dbReference type="RefSeq" id="WP_078665518.1">
    <property type="nucleotide sequence ID" value="NZ_FUXM01000014.1"/>
</dbReference>
<dbReference type="Proteomes" id="UP000189933">
    <property type="component" value="Unassembled WGS sequence"/>
</dbReference>
<dbReference type="PANTHER" id="PTHR40083">
    <property type="entry name" value="UPF0122 PROTEIN CBO2450/CLC_2298"/>
    <property type="match status" value="1"/>
</dbReference>
<dbReference type="InterPro" id="IPR013324">
    <property type="entry name" value="RNA_pol_sigma_r3/r4-like"/>
</dbReference>
<dbReference type="PANTHER" id="PTHR40083:SF1">
    <property type="entry name" value="UPF0122 PROTEIN YLXM"/>
    <property type="match status" value="1"/>
</dbReference>
<accession>A0A1T4PXA3</accession>
<reference evidence="5" key="1">
    <citation type="submission" date="2017-02" db="EMBL/GenBank/DDBJ databases">
        <authorList>
            <person name="Varghese N."/>
            <person name="Submissions S."/>
        </authorList>
    </citation>
    <scope>NUCLEOTIDE SEQUENCE [LARGE SCALE GENOMIC DNA]</scope>
    <source>
        <strain evidence="5">DSM 16521</strain>
    </source>
</reference>
<evidence type="ECO:0000313" key="5">
    <source>
        <dbReference type="Proteomes" id="UP000189933"/>
    </source>
</evidence>
<gene>
    <name evidence="4" type="ORF">SAMN02745885_01449</name>
</gene>
<dbReference type="Pfam" id="PF04297">
    <property type="entry name" value="UPF0122"/>
    <property type="match status" value="1"/>
</dbReference>
<evidence type="ECO:0000256" key="3">
    <source>
        <dbReference type="HAMAP-Rule" id="MF_00245"/>
    </source>
</evidence>
<dbReference type="EMBL" id="FUXM01000014">
    <property type="protein sequence ID" value="SJZ96143.1"/>
    <property type="molecule type" value="Genomic_DNA"/>
</dbReference>
<proteinExistence type="inferred from homology"/>
<dbReference type="InterPro" id="IPR054831">
    <property type="entry name" value="UPF0122_fam_protein"/>
</dbReference>